<dbReference type="GeneID" id="106749825"/>
<dbReference type="OrthoDB" id="10037961at2759"/>
<evidence type="ECO:0000313" key="2">
    <source>
        <dbReference type="RefSeq" id="XP_014485162.1"/>
    </source>
</evidence>
<dbReference type="AlphaFoldDB" id="A0A6P3Y4V7"/>
<organism evidence="1 2">
    <name type="scientific">Dinoponera quadriceps</name>
    <name type="common">South American ant</name>
    <dbReference type="NCBI Taxonomy" id="609295"/>
    <lineage>
        <taxon>Eukaryota</taxon>
        <taxon>Metazoa</taxon>
        <taxon>Ecdysozoa</taxon>
        <taxon>Arthropoda</taxon>
        <taxon>Hexapoda</taxon>
        <taxon>Insecta</taxon>
        <taxon>Pterygota</taxon>
        <taxon>Neoptera</taxon>
        <taxon>Endopterygota</taxon>
        <taxon>Hymenoptera</taxon>
        <taxon>Apocrita</taxon>
        <taxon>Aculeata</taxon>
        <taxon>Formicoidea</taxon>
        <taxon>Formicidae</taxon>
        <taxon>Ponerinae</taxon>
        <taxon>Ponerini</taxon>
        <taxon>Dinoponera</taxon>
    </lineage>
</organism>
<proteinExistence type="predicted"/>
<name>A0A6P3Y4V7_DINQU</name>
<protein>
    <submittedName>
        <fullName evidence="2">Uncharacterized protein LOC106749825</fullName>
    </submittedName>
</protein>
<dbReference type="Proteomes" id="UP000515204">
    <property type="component" value="Unplaced"/>
</dbReference>
<dbReference type="RefSeq" id="XP_014485162.1">
    <property type="nucleotide sequence ID" value="XM_014629676.1"/>
</dbReference>
<accession>A0A6P3Y4V7</accession>
<gene>
    <name evidence="2" type="primary">LOC106749825</name>
</gene>
<dbReference type="KEGG" id="dqu:106749825"/>
<keyword evidence="1" id="KW-1185">Reference proteome</keyword>
<evidence type="ECO:0000313" key="1">
    <source>
        <dbReference type="Proteomes" id="UP000515204"/>
    </source>
</evidence>
<sequence>MHKDVFGAIKPIYEDLSSDDLLSRCLGGYTQNSNESFNAVVWSIAPKTVSSNKPILGIATDIAVITFNNVLSSLFAVYDALGFTVGPRMYEFCLKTDSNRIQAAEHSMSDFAKEARCSNTSAKKDEEEHNKALEGQLYGAGIAD</sequence>
<reference evidence="2" key="1">
    <citation type="submission" date="2025-08" db="UniProtKB">
        <authorList>
            <consortium name="RefSeq"/>
        </authorList>
    </citation>
    <scope>IDENTIFICATION</scope>
</reference>